<proteinExistence type="inferred from homology"/>
<dbReference type="InterPro" id="IPR036852">
    <property type="entry name" value="Peptidase_S8/S53_dom_sf"/>
</dbReference>
<evidence type="ECO:0000256" key="2">
    <source>
        <dbReference type="ARBA" id="ARBA00022801"/>
    </source>
</evidence>
<evidence type="ECO:0000256" key="4">
    <source>
        <dbReference type="PROSITE-ProRule" id="PRU01240"/>
    </source>
</evidence>
<dbReference type="PROSITE" id="PS51892">
    <property type="entry name" value="SUBTILASE"/>
    <property type="match status" value="1"/>
</dbReference>
<keyword evidence="2" id="KW-0378">Hydrolase</keyword>
<dbReference type="OrthoDB" id="1740355at2759"/>
<dbReference type="InterPro" id="IPR000209">
    <property type="entry name" value="Peptidase_S8/S53_dom"/>
</dbReference>
<evidence type="ECO:0000256" key="1">
    <source>
        <dbReference type="ARBA" id="ARBA00022670"/>
    </source>
</evidence>
<keyword evidence="7" id="KW-1185">Reference proteome</keyword>
<dbReference type="EMBL" id="NCKV01008950">
    <property type="protein sequence ID" value="RWS22385.1"/>
    <property type="molecule type" value="Genomic_DNA"/>
</dbReference>
<accession>A0A443S4H3</accession>
<evidence type="ECO:0000259" key="5">
    <source>
        <dbReference type="Pfam" id="PF00082"/>
    </source>
</evidence>
<dbReference type="VEuPathDB" id="VectorBase:LDEU009655"/>
<reference evidence="6 7" key="1">
    <citation type="journal article" date="2018" name="Gigascience">
        <title>Genomes of trombidid mites reveal novel predicted allergens and laterally-transferred genes associated with secondary metabolism.</title>
        <authorList>
            <person name="Dong X."/>
            <person name="Chaisiri K."/>
            <person name="Xia D."/>
            <person name="Armstrong S.D."/>
            <person name="Fang Y."/>
            <person name="Donnelly M.J."/>
            <person name="Kadowaki T."/>
            <person name="McGarry J.W."/>
            <person name="Darby A.C."/>
            <person name="Makepeace B.L."/>
        </authorList>
    </citation>
    <scope>NUCLEOTIDE SEQUENCE [LARGE SCALE GENOMIC DNA]</scope>
    <source>
        <strain evidence="6">UoL-UT</strain>
    </source>
</reference>
<dbReference type="Gene3D" id="3.40.50.200">
    <property type="entry name" value="Peptidase S8/S53 domain"/>
    <property type="match status" value="1"/>
</dbReference>
<dbReference type="SUPFAM" id="SSF52743">
    <property type="entry name" value="Subtilisin-like"/>
    <property type="match status" value="1"/>
</dbReference>
<dbReference type="Pfam" id="PF00082">
    <property type="entry name" value="Peptidase_S8"/>
    <property type="match status" value="1"/>
</dbReference>
<dbReference type="GO" id="GO:0006508">
    <property type="term" value="P:proteolysis"/>
    <property type="evidence" value="ECO:0007669"/>
    <property type="project" value="UniProtKB-KW"/>
</dbReference>
<name>A0A443S4H3_9ACAR</name>
<evidence type="ECO:0000313" key="7">
    <source>
        <dbReference type="Proteomes" id="UP000288716"/>
    </source>
</evidence>
<comment type="caution">
    <text evidence="4">Lacks conserved residue(s) required for the propagation of feature annotation.</text>
</comment>
<gene>
    <name evidence="6" type="ORF">B4U80_14039</name>
</gene>
<evidence type="ECO:0000256" key="3">
    <source>
        <dbReference type="ARBA" id="ARBA00022825"/>
    </source>
</evidence>
<dbReference type="Proteomes" id="UP000288716">
    <property type="component" value="Unassembled WGS sequence"/>
</dbReference>
<dbReference type="GO" id="GO:0004252">
    <property type="term" value="F:serine-type endopeptidase activity"/>
    <property type="evidence" value="ECO:0007669"/>
    <property type="project" value="InterPro"/>
</dbReference>
<keyword evidence="3" id="KW-0720">Serine protease</keyword>
<dbReference type="InterPro" id="IPR023828">
    <property type="entry name" value="Peptidase_S8_Ser-AS"/>
</dbReference>
<comment type="similarity">
    <text evidence="4">Belongs to the peptidase S8 family.</text>
</comment>
<feature type="domain" description="Peptidase S8/S53" evidence="5">
    <location>
        <begin position="2"/>
        <end position="40"/>
    </location>
</feature>
<dbReference type="AlphaFoldDB" id="A0A443S4H3"/>
<dbReference type="PROSITE" id="PS00138">
    <property type="entry name" value="SUBTILASE_SER"/>
    <property type="match status" value="1"/>
</dbReference>
<keyword evidence="1" id="KW-0645">Protease</keyword>
<comment type="caution">
    <text evidence="6">The sequence shown here is derived from an EMBL/GenBank/DDBJ whole genome shotgun (WGS) entry which is preliminary data.</text>
</comment>
<protein>
    <recommendedName>
        <fullName evidence="5">Peptidase S8/S53 domain-containing protein</fullName>
    </recommendedName>
</protein>
<organism evidence="6 7">
    <name type="scientific">Leptotrombidium deliense</name>
    <dbReference type="NCBI Taxonomy" id="299467"/>
    <lineage>
        <taxon>Eukaryota</taxon>
        <taxon>Metazoa</taxon>
        <taxon>Ecdysozoa</taxon>
        <taxon>Arthropoda</taxon>
        <taxon>Chelicerata</taxon>
        <taxon>Arachnida</taxon>
        <taxon>Acari</taxon>
        <taxon>Acariformes</taxon>
        <taxon>Trombidiformes</taxon>
        <taxon>Prostigmata</taxon>
        <taxon>Anystina</taxon>
        <taxon>Parasitengona</taxon>
        <taxon>Trombiculoidea</taxon>
        <taxon>Trombiculidae</taxon>
        <taxon>Leptotrombidium</taxon>
    </lineage>
</organism>
<evidence type="ECO:0000313" key="6">
    <source>
        <dbReference type="EMBL" id="RWS22385.1"/>
    </source>
</evidence>
<sequence length="67" mass="7165">MTLSGTSMATPLVAGWAAILKSSNPSYTSGQLREKLIEYSVKDAIKNLPPSTVNRFINVDCPLPTVA</sequence>